<evidence type="ECO:0000313" key="6">
    <source>
        <dbReference type="Proteomes" id="UP000663699"/>
    </source>
</evidence>
<dbReference type="GO" id="GO:0051315">
    <property type="term" value="P:attachment of mitotic spindle microtubules to kinetochore"/>
    <property type="evidence" value="ECO:0007669"/>
    <property type="project" value="TreeGrafter"/>
</dbReference>
<protein>
    <recommendedName>
        <fullName evidence="4">Kinetochore protein Sos7 coiled-coil domain-containing protein</fullName>
    </recommendedName>
</protein>
<dbReference type="PANTHER" id="PTHR37329">
    <property type="entry name" value="KINETOCHORE PROTEIN SOS7"/>
    <property type="match status" value="1"/>
</dbReference>
<dbReference type="AlphaFoldDB" id="A0A899FRB1"/>
<keyword evidence="6" id="KW-1185">Reference proteome</keyword>
<evidence type="ECO:0000256" key="1">
    <source>
        <dbReference type="ARBA" id="ARBA00010800"/>
    </source>
</evidence>
<dbReference type="SUPFAM" id="SSF160350">
    <property type="entry name" value="Rnp2-like"/>
    <property type="match status" value="1"/>
</dbReference>
<name>A0A899FRB1_9ASCO</name>
<dbReference type="GO" id="GO:0030677">
    <property type="term" value="C:ribonuclease P complex"/>
    <property type="evidence" value="ECO:0007669"/>
    <property type="project" value="InterPro"/>
</dbReference>
<dbReference type="InterPro" id="IPR038085">
    <property type="entry name" value="Rnp2-like_sf"/>
</dbReference>
<dbReference type="Gene3D" id="3.30.70.3250">
    <property type="entry name" value="Ribonuclease P, Pop5 subunit"/>
    <property type="match status" value="1"/>
</dbReference>
<keyword evidence="3" id="KW-0175">Coiled coil</keyword>
<reference evidence="5" key="1">
    <citation type="submission" date="2020-06" db="EMBL/GenBank/DDBJ databases">
        <title>Genomes of multiple members of Pneumocystis genus reveal paths to human pathogen Pneumocystis jirovecii.</title>
        <authorList>
            <person name="Cisse O.H."/>
            <person name="Ma L."/>
            <person name="Dekker J."/>
            <person name="Khil P."/>
            <person name="Jo J."/>
            <person name="Brenchley J."/>
            <person name="Blair R."/>
            <person name="Pahar B."/>
            <person name="Chabe M."/>
            <person name="Van Rompay K.A."/>
            <person name="Keesler R."/>
            <person name="Sukura A."/>
            <person name="Hirsch V."/>
            <person name="Kutty G."/>
            <person name="Liu Y."/>
            <person name="Peng L."/>
            <person name="Chen J."/>
            <person name="Song J."/>
            <person name="Weissenbacher-Lang C."/>
            <person name="Xu J."/>
            <person name="Upham N.S."/>
            <person name="Stajich J.E."/>
            <person name="Cuomo C.A."/>
            <person name="Cushion M.T."/>
            <person name="Kovacs J.A."/>
        </authorList>
    </citation>
    <scope>NUCLEOTIDE SEQUENCE</scope>
    <source>
        <strain evidence="5">2A</strain>
    </source>
</reference>
<dbReference type="InterPro" id="IPR048781">
    <property type="entry name" value="Sos7_CC"/>
</dbReference>
<dbReference type="GO" id="GO:0034501">
    <property type="term" value="P:protein localization to kinetochore"/>
    <property type="evidence" value="ECO:0007669"/>
    <property type="project" value="InterPro"/>
</dbReference>
<feature type="domain" description="Kinetochore protein Sos7 coiled-coil" evidence="4">
    <location>
        <begin position="73"/>
        <end position="147"/>
    </location>
</feature>
<dbReference type="PANTHER" id="PTHR37329:SF1">
    <property type="entry name" value="KINETOCHORE PROTEIN SOS7"/>
    <property type="match status" value="1"/>
</dbReference>
<comment type="similarity">
    <text evidence="1">Belongs to the eukaryotic/archaeal RNase P protein component 2 family.</text>
</comment>
<feature type="coiled-coil region" evidence="3">
    <location>
        <begin position="108"/>
        <end position="184"/>
    </location>
</feature>
<dbReference type="InterPro" id="IPR037475">
    <property type="entry name" value="Sos7"/>
</dbReference>
<keyword evidence="2" id="KW-0819">tRNA processing</keyword>
<proteinExistence type="inferred from homology"/>
<dbReference type="GO" id="GO:0001682">
    <property type="term" value="P:tRNA 5'-leader removal"/>
    <property type="evidence" value="ECO:0007669"/>
    <property type="project" value="InterPro"/>
</dbReference>
<dbReference type="GO" id="GO:0000776">
    <property type="term" value="C:kinetochore"/>
    <property type="evidence" value="ECO:0007669"/>
    <property type="project" value="InterPro"/>
</dbReference>
<evidence type="ECO:0000259" key="4">
    <source>
        <dbReference type="Pfam" id="PF20882"/>
    </source>
</evidence>
<dbReference type="EMBL" id="CP054543">
    <property type="protein sequence ID" value="QSL66460.1"/>
    <property type="molecule type" value="Genomic_DNA"/>
</dbReference>
<organism evidence="5 6">
    <name type="scientific">Pneumocystis wakefieldiae</name>
    <dbReference type="NCBI Taxonomy" id="38082"/>
    <lineage>
        <taxon>Eukaryota</taxon>
        <taxon>Fungi</taxon>
        <taxon>Dikarya</taxon>
        <taxon>Ascomycota</taxon>
        <taxon>Taphrinomycotina</taxon>
        <taxon>Pneumocystomycetes</taxon>
        <taxon>Pneumocystaceae</taxon>
        <taxon>Pneumocystis</taxon>
    </lineage>
</organism>
<evidence type="ECO:0000256" key="2">
    <source>
        <dbReference type="ARBA" id="ARBA00022694"/>
    </source>
</evidence>
<feature type="coiled-coil region" evidence="3">
    <location>
        <begin position="208"/>
        <end position="242"/>
    </location>
</feature>
<dbReference type="Pfam" id="PF01900">
    <property type="entry name" value="RNase_P_Rpp14"/>
    <property type="match status" value="1"/>
</dbReference>
<dbReference type="Pfam" id="PF20882">
    <property type="entry name" value="Sos7"/>
    <property type="match status" value="1"/>
</dbReference>
<sequence length="419" mass="48912">MDLLNIQEAISSFISTELFIQSQKQDYIRKTNSAIASAQQSVLDKSSNMQIMETKENVLSPSMVESDLKYFKELFSKLKFSYIEQETKERYLRAILDDPILVVENKDNLELEKKNMELKSLLKDTKKSLDATCQNLEQTISKVCNEYEIMIQQALEASDMLKEIEKMEAEIEELKDNEQNTEQNLPLKDSLSLLSSQTTKSINLKKDIKNYQTIYEHKKKQLKEAIEEIRRIENEKQSCEAFAKEALHTRNTFSTDNRYKKEQACLWYQSLLDLQTSLFEIKNLKQDNTKEHIYLTLKTHRENQLISDLFNINLTGKKPSIHIKLKDKLTTLTSHDLLSLIAPSLNIKYYSPATHTGIIRVSRQHYRLVWAVLTFIKIIQDQPVLIRVLRINGTIKKAEMFLIQRNQDLLIKGKLEKNI</sequence>
<dbReference type="OrthoDB" id="18959at2759"/>
<accession>A0A899FRB1</accession>
<evidence type="ECO:0000313" key="5">
    <source>
        <dbReference type="EMBL" id="QSL66460.1"/>
    </source>
</evidence>
<dbReference type="InterPro" id="IPR002759">
    <property type="entry name" value="Pop5/Rpp14/Rnp2-like"/>
</dbReference>
<gene>
    <name evidence="5" type="ORF">MERGE_000840</name>
</gene>
<dbReference type="Proteomes" id="UP000663699">
    <property type="component" value="Chromosome 12"/>
</dbReference>
<evidence type="ECO:0000256" key="3">
    <source>
        <dbReference type="SAM" id="Coils"/>
    </source>
</evidence>